<dbReference type="PANTHER" id="PTHR36947:SF6">
    <property type="entry name" value="TLDC DOMAIN-CONTAINING PROTEIN"/>
    <property type="match status" value="1"/>
</dbReference>
<proteinExistence type="predicted"/>
<evidence type="ECO:0000259" key="2">
    <source>
        <dbReference type="Pfam" id="PF24998"/>
    </source>
</evidence>
<dbReference type="AlphaFoldDB" id="A0AAN5DCD2"/>
<feature type="compositionally biased region" description="Basic and acidic residues" evidence="1">
    <location>
        <begin position="192"/>
        <end position="202"/>
    </location>
</feature>
<comment type="caution">
    <text evidence="3">The sequence shown here is derived from an EMBL/GenBank/DDBJ whole genome shotgun (WGS) entry which is preliminary data.</text>
</comment>
<feature type="region of interest" description="Disordered" evidence="1">
    <location>
        <begin position="307"/>
        <end position="352"/>
    </location>
</feature>
<feature type="domain" description="DUF7778" evidence="2">
    <location>
        <begin position="17"/>
        <end position="138"/>
    </location>
</feature>
<dbReference type="Pfam" id="PF24998">
    <property type="entry name" value="DUF7778"/>
    <property type="match status" value="1"/>
</dbReference>
<feature type="non-terminal residue" evidence="3">
    <location>
        <position position="488"/>
    </location>
</feature>
<evidence type="ECO:0000313" key="4">
    <source>
        <dbReference type="Proteomes" id="UP001328107"/>
    </source>
</evidence>
<protein>
    <recommendedName>
        <fullName evidence="2">DUF7778 domain-containing protein</fullName>
    </recommendedName>
</protein>
<dbReference type="Proteomes" id="UP001328107">
    <property type="component" value="Unassembled WGS sequence"/>
</dbReference>
<evidence type="ECO:0000256" key="1">
    <source>
        <dbReference type="SAM" id="MobiDB-lite"/>
    </source>
</evidence>
<reference evidence="4" key="1">
    <citation type="submission" date="2022-10" db="EMBL/GenBank/DDBJ databases">
        <title>Genome assembly of Pristionchus species.</title>
        <authorList>
            <person name="Yoshida K."/>
            <person name="Sommer R.J."/>
        </authorList>
    </citation>
    <scope>NUCLEOTIDE SEQUENCE [LARGE SCALE GENOMIC DNA]</scope>
    <source>
        <strain evidence="4">RS5460</strain>
    </source>
</reference>
<dbReference type="EMBL" id="BTRK01000006">
    <property type="protein sequence ID" value="GMR59587.1"/>
    <property type="molecule type" value="Genomic_DNA"/>
</dbReference>
<dbReference type="InterPro" id="IPR056680">
    <property type="entry name" value="DUF7778"/>
</dbReference>
<organism evidence="3 4">
    <name type="scientific">Pristionchus mayeri</name>
    <dbReference type="NCBI Taxonomy" id="1317129"/>
    <lineage>
        <taxon>Eukaryota</taxon>
        <taxon>Metazoa</taxon>
        <taxon>Ecdysozoa</taxon>
        <taxon>Nematoda</taxon>
        <taxon>Chromadorea</taxon>
        <taxon>Rhabditida</taxon>
        <taxon>Rhabditina</taxon>
        <taxon>Diplogasteromorpha</taxon>
        <taxon>Diplogasteroidea</taxon>
        <taxon>Neodiplogasteridae</taxon>
        <taxon>Pristionchus</taxon>
    </lineage>
</organism>
<gene>
    <name evidence="3" type="ORF">PMAYCL1PPCAC_29782</name>
</gene>
<feature type="compositionally biased region" description="Acidic residues" evidence="1">
    <location>
        <begin position="163"/>
        <end position="179"/>
    </location>
</feature>
<feature type="region of interest" description="Disordered" evidence="1">
    <location>
        <begin position="157"/>
        <end position="228"/>
    </location>
</feature>
<dbReference type="PANTHER" id="PTHR36947">
    <property type="entry name" value="PROTEIN CBG04364"/>
    <property type="match status" value="1"/>
</dbReference>
<keyword evidence="4" id="KW-1185">Reference proteome</keyword>
<accession>A0AAN5DCD2</accession>
<feature type="non-terminal residue" evidence="3">
    <location>
        <position position="1"/>
    </location>
</feature>
<evidence type="ECO:0000313" key="3">
    <source>
        <dbReference type="EMBL" id="GMR59587.1"/>
    </source>
</evidence>
<name>A0AAN5DCD2_9BILA</name>
<sequence length="488" mass="55293">LSLQMHFSLQPATNLKKLQDLPATSQWINNDSVWIYGDIILYTRNYGIIDNVSSEARRSCVLTKNGDLIVYMKEKKGFVIDLHSSTALLMAADKARLKKDKTLITRCKMKIRFKYGTLNVTLYGDETEKWRNGIYCVLDGKINESIVETVVPSAPVMKKEEIPMAEEEEEEEEEDEEVNPPDASSIYDNTSDFDHSMSRPDYETYTVSTRQTEHPTEQSMKSEVVPHSELLSDATTPPYQEIVIEEEPTPTVIHSSSATFPPHRTANIGFIHPHPPRNLPVFIPPPDVPPSKPPRLSLSKIPVLAVVPSPSPRRSKTQSVESSPNADCPVRKISRAETFKSDFSNDSSESRMPYYRGKAQHVQRSPRSTVISTASIELTPRSEKKAFTRFPIPPEFFEKEAHEMNPPTEMGAHLEDTVRAYIKECYEQTLKDSKETSPRSSVMENKISFFERVIDDTVRANRFSTMPRKVSRMNVTGPATLPRSIPSR</sequence>